<keyword evidence="2" id="KW-0472">Membrane</keyword>
<dbReference type="PANTHER" id="PTHR43156">
    <property type="entry name" value="STAGE II SPORULATION PROTEIN E-RELATED"/>
    <property type="match status" value="1"/>
</dbReference>
<name>A0AA41U3D8_9ACTN</name>
<feature type="transmembrane region" description="Helical" evidence="2">
    <location>
        <begin position="85"/>
        <end position="107"/>
    </location>
</feature>
<sequence length="377" mass="39270">MQERPQAGTQRRGAPVGGVWAGLLVLLAAAAVFDLSTPPQYTAGPFLAAAPAIAVGTLPFRQTCVLVAATAAIAGALTLQDRDEFHGHGVVDLIGVLVVCVTCLVLARLRSRDARQLASLHTLAELLQDCVVRTPPARAGNLACAGRYRAARSEARIGGDAYAVEDTVFGVRVVVADVRGKGLGAIEAVSVLLGAFREAAHYVGDFAHVVHRTELSLDREGLRRGGIDAAEGFTTAVFAEIPHGAAELRILNRGHPGPVLVGPDGSVRVLEPGTYELPLTLPRRLLGRTVPPQDDAALDQHSFPVGATLLLFTDGVTEARDAAGTFLDPAAALAGRRFADPDSAADALLSAVAQWTGDTLDDDVAIVAVTHRPPGDA</sequence>
<evidence type="ECO:0000256" key="1">
    <source>
        <dbReference type="ARBA" id="ARBA00022801"/>
    </source>
</evidence>
<gene>
    <name evidence="4" type="ORF">LZ495_12165</name>
</gene>
<feature type="domain" description="PPM-type phosphatase" evidence="3">
    <location>
        <begin position="142"/>
        <end position="371"/>
    </location>
</feature>
<evidence type="ECO:0000259" key="3">
    <source>
        <dbReference type="SMART" id="SM00331"/>
    </source>
</evidence>
<dbReference type="InterPro" id="IPR052016">
    <property type="entry name" value="Bact_Sigma-Reg"/>
</dbReference>
<evidence type="ECO:0000256" key="2">
    <source>
        <dbReference type="SAM" id="Phobius"/>
    </source>
</evidence>
<keyword evidence="5" id="KW-1185">Reference proteome</keyword>
<evidence type="ECO:0000313" key="5">
    <source>
        <dbReference type="Proteomes" id="UP001165378"/>
    </source>
</evidence>
<dbReference type="PROSITE" id="PS00435">
    <property type="entry name" value="PEROXIDASE_1"/>
    <property type="match status" value="1"/>
</dbReference>
<dbReference type="Gene3D" id="3.60.40.10">
    <property type="entry name" value="PPM-type phosphatase domain"/>
    <property type="match status" value="1"/>
</dbReference>
<dbReference type="AlphaFoldDB" id="A0AA41U3D8"/>
<dbReference type="GO" id="GO:0016791">
    <property type="term" value="F:phosphatase activity"/>
    <property type="evidence" value="ECO:0007669"/>
    <property type="project" value="TreeGrafter"/>
</dbReference>
<dbReference type="InterPro" id="IPR036457">
    <property type="entry name" value="PPM-type-like_dom_sf"/>
</dbReference>
<evidence type="ECO:0000313" key="4">
    <source>
        <dbReference type="EMBL" id="MCF2527969.1"/>
    </source>
</evidence>
<dbReference type="PANTHER" id="PTHR43156:SF2">
    <property type="entry name" value="STAGE II SPORULATION PROTEIN E"/>
    <property type="match status" value="1"/>
</dbReference>
<feature type="transmembrane region" description="Helical" evidence="2">
    <location>
        <begin position="12"/>
        <end position="33"/>
    </location>
</feature>
<protein>
    <submittedName>
        <fullName evidence="4">Serine/threonine-protein phosphatase</fullName>
    </submittedName>
</protein>
<dbReference type="Pfam" id="PF07228">
    <property type="entry name" value="SpoIIE"/>
    <property type="match status" value="1"/>
</dbReference>
<dbReference type="InterPro" id="IPR019793">
    <property type="entry name" value="Peroxidases_heam-ligand_BS"/>
</dbReference>
<dbReference type="SUPFAM" id="SSF81606">
    <property type="entry name" value="PP2C-like"/>
    <property type="match status" value="1"/>
</dbReference>
<proteinExistence type="predicted"/>
<dbReference type="Proteomes" id="UP001165378">
    <property type="component" value="Unassembled WGS sequence"/>
</dbReference>
<dbReference type="RefSeq" id="WP_235052133.1">
    <property type="nucleotide sequence ID" value="NZ_JAKFHA010000005.1"/>
</dbReference>
<keyword evidence="1" id="KW-0378">Hydrolase</keyword>
<reference evidence="4" key="1">
    <citation type="submission" date="2022-01" db="EMBL/GenBank/DDBJ databases">
        <title>Genome-Based Taxonomic Classification of the Phylum Actinobacteria.</title>
        <authorList>
            <person name="Gao Y."/>
        </authorList>
    </citation>
    <scope>NUCLEOTIDE SEQUENCE</scope>
    <source>
        <strain evidence="4">KLBMP 8922</strain>
    </source>
</reference>
<dbReference type="EMBL" id="JAKFHA010000005">
    <property type="protein sequence ID" value="MCF2527969.1"/>
    <property type="molecule type" value="Genomic_DNA"/>
</dbReference>
<accession>A0AA41U3D8</accession>
<dbReference type="InterPro" id="IPR001932">
    <property type="entry name" value="PPM-type_phosphatase-like_dom"/>
</dbReference>
<organism evidence="4 5">
    <name type="scientific">Yinghuangia soli</name>
    <dbReference type="NCBI Taxonomy" id="2908204"/>
    <lineage>
        <taxon>Bacteria</taxon>
        <taxon>Bacillati</taxon>
        <taxon>Actinomycetota</taxon>
        <taxon>Actinomycetes</taxon>
        <taxon>Kitasatosporales</taxon>
        <taxon>Streptomycetaceae</taxon>
        <taxon>Yinghuangia</taxon>
    </lineage>
</organism>
<keyword evidence="2" id="KW-0812">Transmembrane</keyword>
<keyword evidence="2" id="KW-1133">Transmembrane helix</keyword>
<comment type="caution">
    <text evidence="4">The sequence shown here is derived from an EMBL/GenBank/DDBJ whole genome shotgun (WGS) entry which is preliminary data.</text>
</comment>
<dbReference type="SMART" id="SM00331">
    <property type="entry name" value="PP2C_SIG"/>
    <property type="match status" value="1"/>
</dbReference>